<evidence type="ECO:0000313" key="2">
    <source>
        <dbReference type="EMBL" id="MBX04405.1"/>
    </source>
</evidence>
<dbReference type="EMBL" id="GGEC01023921">
    <property type="protein sequence ID" value="MBX04405.1"/>
    <property type="molecule type" value="Transcribed_RNA"/>
</dbReference>
<reference evidence="2" key="1">
    <citation type="submission" date="2018-02" db="EMBL/GenBank/DDBJ databases">
        <title>Rhizophora mucronata_Transcriptome.</title>
        <authorList>
            <person name="Meera S.P."/>
            <person name="Sreeshan A."/>
            <person name="Augustine A."/>
        </authorList>
    </citation>
    <scope>NUCLEOTIDE SEQUENCE</scope>
    <source>
        <tissue evidence="2">Leaf</tissue>
    </source>
</reference>
<feature type="transmembrane region" description="Helical" evidence="1">
    <location>
        <begin position="12"/>
        <end position="34"/>
    </location>
</feature>
<protein>
    <submittedName>
        <fullName evidence="2">Enhancer of polycomb-like protein</fullName>
    </submittedName>
</protein>
<name>A0A2P2KF95_RHIMU</name>
<accession>A0A2P2KF95</accession>
<proteinExistence type="predicted"/>
<organism evidence="2">
    <name type="scientific">Rhizophora mucronata</name>
    <name type="common">Asiatic mangrove</name>
    <dbReference type="NCBI Taxonomy" id="61149"/>
    <lineage>
        <taxon>Eukaryota</taxon>
        <taxon>Viridiplantae</taxon>
        <taxon>Streptophyta</taxon>
        <taxon>Embryophyta</taxon>
        <taxon>Tracheophyta</taxon>
        <taxon>Spermatophyta</taxon>
        <taxon>Magnoliopsida</taxon>
        <taxon>eudicotyledons</taxon>
        <taxon>Gunneridae</taxon>
        <taxon>Pentapetalae</taxon>
        <taxon>rosids</taxon>
        <taxon>fabids</taxon>
        <taxon>Malpighiales</taxon>
        <taxon>Rhizophoraceae</taxon>
        <taxon>Rhizophora</taxon>
    </lineage>
</organism>
<dbReference type="AlphaFoldDB" id="A0A2P2KF95"/>
<keyword evidence="1" id="KW-0812">Transmembrane</keyword>
<keyword evidence="1" id="KW-1133">Transmembrane helix</keyword>
<sequence length="74" mass="8264">MLIYALGTMKSIVLMVMVFVPLICSHYHCGWSFLTGTSAKESSPNCQTCSTQKEVLQTTMQSIWKRQAANCIES</sequence>
<evidence type="ECO:0000256" key="1">
    <source>
        <dbReference type="SAM" id="Phobius"/>
    </source>
</evidence>
<keyword evidence="1" id="KW-0472">Membrane</keyword>